<protein>
    <recommendedName>
        <fullName evidence="2">Single-stranded-DNA-specific exonuclease RecJ</fullName>
    </recommendedName>
</protein>
<dbReference type="PANTHER" id="PTHR30255:SF2">
    <property type="entry name" value="SINGLE-STRANDED-DNA-SPECIFIC EXONUCLEASE RECJ"/>
    <property type="match status" value="1"/>
</dbReference>
<dbReference type="EMBL" id="JBHRYR010000003">
    <property type="protein sequence ID" value="MFC3852811.1"/>
    <property type="molecule type" value="Genomic_DNA"/>
</dbReference>
<evidence type="ECO:0000256" key="5">
    <source>
        <dbReference type="ARBA" id="ARBA00022839"/>
    </source>
</evidence>
<dbReference type="Pfam" id="PF02272">
    <property type="entry name" value="DHHA1"/>
    <property type="match status" value="1"/>
</dbReference>
<dbReference type="PANTHER" id="PTHR30255">
    <property type="entry name" value="SINGLE-STRANDED-DNA-SPECIFIC EXONUCLEASE RECJ"/>
    <property type="match status" value="1"/>
</dbReference>
<dbReference type="Gene3D" id="3.90.1640.30">
    <property type="match status" value="1"/>
</dbReference>
<organism evidence="9 10">
    <name type="scientific">Saccharospirillum mangrovi</name>
    <dbReference type="NCBI Taxonomy" id="2161747"/>
    <lineage>
        <taxon>Bacteria</taxon>
        <taxon>Pseudomonadati</taxon>
        <taxon>Pseudomonadota</taxon>
        <taxon>Gammaproteobacteria</taxon>
        <taxon>Oceanospirillales</taxon>
        <taxon>Saccharospirillaceae</taxon>
        <taxon>Saccharospirillum</taxon>
    </lineage>
</organism>
<keyword evidence="4" id="KW-0378">Hydrolase</keyword>
<dbReference type="SUPFAM" id="SSF64182">
    <property type="entry name" value="DHH phosphoesterases"/>
    <property type="match status" value="1"/>
</dbReference>
<dbReference type="Pfam" id="PF17768">
    <property type="entry name" value="RecJ_OB"/>
    <property type="match status" value="1"/>
</dbReference>
<evidence type="ECO:0000256" key="3">
    <source>
        <dbReference type="ARBA" id="ARBA00022722"/>
    </source>
</evidence>
<reference evidence="10" key="1">
    <citation type="journal article" date="2019" name="Int. J. Syst. Evol. Microbiol.">
        <title>The Global Catalogue of Microorganisms (GCM) 10K type strain sequencing project: providing services to taxonomists for standard genome sequencing and annotation.</title>
        <authorList>
            <consortium name="The Broad Institute Genomics Platform"/>
            <consortium name="The Broad Institute Genome Sequencing Center for Infectious Disease"/>
            <person name="Wu L."/>
            <person name="Ma J."/>
        </authorList>
    </citation>
    <scope>NUCLEOTIDE SEQUENCE [LARGE SCALE GENOMIC DNA]</scope>
    <source>
        <strain evidence="10">IBRC 10765</strain>
    </source>
</reference>
<comment type="caution">
    <text evidence="9">The sequence shown here is derived from an EMBL/GenBank/DDBJ whole genome shotgun (WGS) entry which is preliminary data.</text>
</comment>
<keyword evidence="5 9" id="KW-0269">Exonuclease</keyword>
<feature type="domain" description="DDH" evidence="6">
    <location>
        <begin position="71"/>
        <end position="232"/>
    </location>
</feature>
<dbReference type="InterPro" id="IPR003156">
    <property type="entry name" value="DHHA1_dom"/>
</dbReference>
<keyword evidence="3" id="KW-0540">Nuclease</keyword>
<evidence type="ECO:0000259" key="7">
    <source>
        <dbReference type="Pfam" id="PF02272"/>
    </source>
</evidence>
<gene>
    <name evidence="9" type="primary">recJ</name>
    <name evidence="9" type="ORF">ACFOOG_08195</name>
</gene>
<evidence type="ECO:0000256" key="2">
    <source>
        <dbReference type="ARBA" id="ARBA00019841"/>
    </source>
</evidence>
<feature type="domain" description="DHHA1" evidence="7">
    <location>
        <begin position="356"/>
        <end position="460"/>
    </location>
</feature>
<dbReference type="Proteomes" id="UP001595617">
    <property type="component" value="Unassembled WGS sequence"/>
</dbReference>
<evidence type="ECO:0000313" key="10">
    <source>
        <dbReference type="Proteomes" id="UP001595617"/>
    </source>
</evidence>
<evidence type="ECO:0000313" key="9">
    <source>
        <dbReference type="EMBL" id="MFC3852811.1"/>
    </source>
</evidence>
<dbReference type="GO" id="GO:0004527">
    <property type="term" value="F:exonuclease activity"/>
    <property type="evidence" value="ECO:0007669"/>
    <property type="project" value="UniProtKB-KW"/>
</dbReference>
<evidence type="ECO:0000259" key="8">
    <source>
        <dbReference type="Pfam" id="PF17768"/>
    </source>
</evidence>
<keyword evidence="10" id="KW-1185">Reference proteome</keyword>
<sequence>MRLQRLSQRTAPTAALHFPGLSPLAQRILAARGLSGPADSLTLDHLLPPDSLRGINEAASLLLSVIQQGGRILVVGDYDVDGATATALMVDCLGRHFGANIDFFIPNRFVHGYGLSPAIVADIAQSPDGIPDLLITVDNGIASNAGIRAAHALDIKVLVTDHHLPGDEPCIADVVVNPNQPDCAFPSKVACGCTVAFYVLSVLRQQSVEWVAEQGLPPVRLGDYLDLVALATVADVVPLDGNNRILVEQGLRRLRRGVARPGVLALLQAAGRDPRQLSSQDFGFVLGPRLNAAGRMDDMTVGVACLLTQDAEEAAELAALLEDHNQARKRVQSTMVDAAQQQLLSSVNNLALEEDQQLLVVWDEHWHEGVVGLVAGRLKERWHKPAIALCPSLEQSSHGLLYKGSARSIPGVHIRDLLAWVQAQHPDIMVRFGGHAMAAGLTLYADKLAAFQAALQDAMRAMVDPEVLVPELQHDGALTAAEISLLQAEELTQLGPWGQGCPVPLFVNRFQVHQHRWLGGKHLKLSVSIDGLLEPIDAIWFFCPWPPEQHPPSDIHLAYELSVNEFRGQRTVQLLIKTDIDAALF</sequence>
<dbReference type="Gene3D" id="3.10.310.30">
    <property type="match status" value="1"/>
</dbReference>
<dbReference type="InterPro" id="IPR038763">
    <property type="entry name" value="DHH_sf"/>
</dbReference>
<proteinExistence type="inferred from homology"/>
<dbReference type="NCBIfam" id="TIGR00644">
    <property type="entry name" value="recJ"/>
    <property type="match status" value="1"/>
</dbReference>
<evidence type="ECO:0000256" key="1">
    <source>
        <dbReference type="ARBA" id="ARBA00005915"/>
    </source>
</evidence>
<evidence type="ECO:0000256" key="4">
    <source>
        <dbReference type="ARBA" id="ARBA00022801"/>
    </source>
</evidence>
<dbReference type="InterPro" id="IPR004610">
    <property type="entry name" value="RecJ"/>
</dbReference>
<dbReference type="RefSeq" id="WP_380695369.1">
    <property type="nucleotide sequence ID" value="NZ_JBHRYR010000003.1"/>
</dbReference>
<comment type="similarity">
    <text evidence="1">Belongs to the RecJ family.</text>
</comment>
<feature type="domain" description="RecJ OB" evidence="8">
    <location>
        <begin position="475"/>
        <end position="577"/>
    </location>
</feature>
<dbReference type="InterPro" id="IPR051673">
    <property type="entry name" value="SSDNA_exonuclease_RecJ"/>
</dbReference>
<dbReference type="InterPro" id="IPR001667">
    <property type="entry name" value="DDH_dom"/>
</dbReference>
<name>A0ABV7ZZK7_9GAMM</name>
<evidence type="ECO:0000259" key="6">
    <source>
        <dbReference type="Pfam" id="PF01368"/>
    </source>
</evidence>
<dbReference type="Pfam" id="PF01368">
    <property type="entry name" value="DHH"/>
    <property type="match status" value="1"/>
</dbReference>
<dbReference type="InterPro" id="IPR041122">
    <property type="entry name" value="RecJ_OB"/>
</dbReference>
<accession>A0ABV7ZZK7</accession>